<dbReference type="PANTHER" id="PTHR42941">
    <property type="entry name" value="SLL1037 PROTEIN"/>
    <property type="match status" value="1"/>
</dbReference>
<name>A0AAU0UST3_9FIRM</name>
<dbReference type="CDD" id="cd13520">
    <property type="entry name" value="PBP2_TAXI_TRAP"/>
    <property type="match status" value="1"/>
</dbReference>
<feature type="region of interest" description="Disordered" evidence="1">
    <location>
        <begin position="26"/>
        <end position="49"/>
    </location>
</feature>
<organism evidence="3 4">
    <name type="scientific">Metallumcola ferriviriculae</name>
    <dbReference type="NCBI Taxonomy" id="3039180"/>
    <lineage>
        <taxon>Bacteria</taxon>
        <taxon>Bacillati</taxon>
        <taxon>Bacillota</taxon>
        <taxon>Clostridia</taxon>
        <taxon>Neomoorellales</taxon>
        <taxon>Desulfitibacteraceae</taxon>
        <taxon>Metallumcola</taxon>
    </lineage>
</organism>
<keyword evidence="4" id="KW-1185">Reference proteome</keyword>
<feature type="compositionally biased region" description="Basic and acidic residues" evidence="1">
    <location>
        <begin position="36"/>
        <end position="49"/>
    </location>
</feature>
<evidence type="ECO:0000313" key="4">
    <source>
        <dbReference type="Proteomes" id="UP001329915"/>
    </source>
</evidence>
<dbReference type="NCBIfam" id="TIGR02122">
    <property type="entry name" value="TRAP_TAXI"/>
    <property type="match status" value="1"/>
</dbReference>
<dbReference type="Gene3D" id="3.40.190.10">
    <property type="entry name" value="Periplasmic binding protein-like II"/>
    <property type="match status" value="2"/>
</dbReference>
<evidence type="ECO:0000256" key="1">
    <source>
        <dbReference type="SAM" id="MobiDB-lite"/>
    </source>
</evidence>
<accession>A0AAU0UST3</accession>
<protein>
    <submittedName>
        <fullName evidence="3">TAXI family TRAP transporter solute-binding subunit</fullName>
    </submittedName>
</protein>
<feature type="signal peptide" evidence="2">
    <location>
        <begin position="1"/>
        <end position="20"/>
    </location>
</feature>
<dbReference type="KEGG" id="dbc:MFMK1_003197"/>
<dbReference type="EMBL" id="CP121694">
    <property type="protein sequence ID" value="WRO23339.1"/>
    <property type="molecule type" value="Genomic_DNA"/>
</dbReference>
<dbReference type="Proteomes" id="UP001329915">
    <property type="component" value="Chromosome"/>
</dbReference>
<dbReference type="InterPro" id="IPR011852">
    <property type="entry name" value="TRAP_TAXI"/>
</dbReference>
<dbReference type="RefSeq" id="WP_366922723.1">
    <property type="nucleotide sequence ID" value="NZ_CP121694.1"/>
</dbReference>
<sequence length="347" mass="36420">MKKSLSVLLVLLLALSFIIAGCSSNQPAPDEGQADNAKKEAPAKQPEEQAAKETKLLMATGGTGGTYYPLGGAMAETWSNHIEGLKVTVQSTGASVENIRLLSNKQTELAMAMNGPAQAAVQGLGDFKEKVTNVAAIGVIYPEVMQVVTPQASGVQTIADLKGKRVSIGPPGSGTASAAVKILAAYGIDADKDITKFQDTFADAADKLKDGQLDAAFAVLAVPAANIIEISTATPVDIVDIDGDGLQKLLDSEPAFAPYEIPAGTYEGQDELGKTVAQWAVLYTQKELSDDLAYNLAKVMYENTDEIAAGHARGNQITLDNAIKGIKPVPFHPGAVKYYKEKGISVE</sequence>
<feature type="chain" id="PRO_5043546703" evidence="2">
    <location>
        <begin position="21"/>
        <end position="347"/>
    </location>
</feature>
<gene>
    <name evidence="3" type="ORF">MFMK1_003197</name>
</gene>
<evidence type="ECO:0000313" key="3">
    <source>
        <dbReference type="EMBL" id="WRO23339.1"/>
    </source>
</evidence>
<dbReference type="SUPFAM" id="SSF53850">
    <property type="entry name" value="Periplasmic binding protein-like II"/>
    <property type="match status" value="1"/>
</dbReference>
<dbReference type="PROSITE" id="PS51257">
    <property type="entry name" value="PROKAR_LIPOPROTEIN"/>
    <property type="match status" value="1"/>
</dbReference>
<reference evidence="3 4" key="1">
    <citation type="submission" date="2023-04" db="EMBL/GenBank/DDBJ databases">
        <authorList>
            <person name="Hsu D."/>
        </authorList>
    </citation>
    <scope>NUCLEOTIDE SEQUENCE [LARGE SCALE GENOMIC DNA]</scope>
    <source>
        <strain evidence="3 4">MK1</strain>
    </source>
</reference>
<proteinExistence type="predicted"/>
<dbReference type="PANTHER" id="PTHR42941:SF1">
    <property type="entry name" value="SLL1037 PROTEIN"/>
    <property type="match status" value="1"/>
</dbReference>
<keyword evidence="2" id="KW-0732">Signal</keyword>
<dbReference type="Pfam" id="PF16868">
    <property type="entry name" value="NMT1_3"/>
    <property type="match status" value="1"/>
</dbReference>
<evidence type="ECO:0000256" key="2">
    <source>
        <dbReference type="SAM" id="SignalP"/>
    </source>
</evidence>
<dbReference type="AlphaFoldDB" id="A0AAU0UST3"/>